<evidence type="ECO:0008006" key="4">
    <source>
        <dbReference type="Google" id="ProtNLM"/>
    </source>
</evidence>
<dbReference type="AlphaFoldDB" id="A0A1Y2I7X7"/>
<evidence type="ECO:0000313" key="2">
    <source>
        <dbReference type="EMBL" id="OSC97249.1"/>
    </source>
</evidence>
<dbReference type="OrthoDB" id="2758686at2759"/>
<keyword evidence="3" id="KW-1185">Reference proteome</keyword>
<dbReference type="STRING" id="1353009.A0A1Y2I7X7"/>
<accession>A0A1Y2I7X7</accession>
<dbReference type="Gene3D" id="3.80.10.10">
    <property type="entry name" value="Ribonuclease Inhibitor"/>
    <property type="match status" value="1"/>
</dbReference>
<dbReference type="EMBL" id="KZ084154">
    <property type="protein sequence ID" value="OSC97249.1"/>
    <property type="molecule type" value="Genomic_DNA"/>
</dbReference>
<feature type="region of interest" description="Disordered" evidence="1">
    <location>
        <begin position="1"/>
        <end position="44"/>
    </location>
</feature>
<name>A0A1Y2I7X7_TRAC3</name>
<reference evidence="2 3" key="1">
    <citation type="journal article" date="2015" name="Biotechnol. Biofuels">
        <title>Enhanced degradation of softwood versus hardwood by the white-rot fungus Pycnoporus coccineus.</title>
        <authorList>
            <person name="Couturier M."/>
            <person name="Navarro D."/>
            <person name="Chevret D."/>
            <person name="Henrissat B."/>
            <person name="Piumi F."/>
            <person name="Ruiz-Duenas F.J."/>
            <person name="Martinez A.T."/>
            <person name="Grigoriev I.V."/>
            <person name="Riley R."/>
            <person name="Lipzen A."/>
            <person name="Berrin J.G."/>
            <person name="Master E.R."/>
            <person name="Rosso M.N."/>
        </authorList>
    </citation>
    <scope>NUCLEOTIDE SEQUENCE [LARGE SCALE GENOMIC DNA]</scope>
    <source>
        <strain evidence="2 3">BRFM310</strain>
    </source>
</reference>
<protein>
    <recommendedName>
        <fullName evidence="4">F-box domain-containing protein</fullName>
    </recommendedName>
</protein>
<feature type="compositionally biased region" description="Polar residues" evidence="1">
    <location>
        <begin position="14"/>
        <end position="28"/>
    </location>
</feature>
<sequence>MSSDAALNMLGGSESETGSLPIGATQTKINRHPHGRPLYGLPSPREDEQGRLSLIDPSEPDSQLATADLILAGCRALSNARQQVNNLPVETLTDILFYLGVPLEDWEYSFRGHNGAEWFKLRLVCRHRWAVVNTNPRFWRNISVAQNSQWWDLAVTRSGNTGLNLHFNYGLSLPTSMTTKLLPHSGRIERLKASCHQASQAVGLLPLLDSTLPSLTSLDLSLHNGGLTRSTPYEFHPANYPRLTRLSLAHIHFPWTPSAVAHLRSLELLDCTIQPSVIPFETFIDVLRCAQQLEVLILSDTISQSCDYPIAGPSDPTASIHLPKLRDLYVSEKSSWLTCFLSYLALPSDSLRPLSLHFSIELQMVEDDLGRLQYSSPWPIAHSPRLAIFEEATSVRLHVVQLAWALWVITCEAPGQQSLTLAFKCQTDHTRRDPRDVEYQASSYLVHLFRSAPVTKLDLALRPSGIESAAYEALISAFPGIRTLEMGFGKKDPEFDFPFALFNVLAARTDGPDANGDIARWPNLTTVVIKGIQWRVGNFLPVLLRCLSQRAEYGAPKLDSLTLTIFRSVDPEIAKDWDFVDHLFQGAFGAFADICTYTVRPQLLYAHRHSGIPLGQSVIETSD</sequence>
<gene>
    <name evidence="2" type="ORF">PYCCODRAFT_1399073</name>
</gene>
<dbReference type="Proteomes" id="UP000193067">
    <property type="component" value="Unassembled WGS sequence"/>
</dbReference>
<proteinExistence type="predicted"/>
<dbReference type="SUPFAM" id="SSF52047">
    <property type="entry name" value="RNI-like"/>
    <property type="match status" value="1"/>
</dbReference>
<evidence type="ECO:0000256" key="1">
    <source>
        <dbReference type="SAM" id="MobiDB-lite"/>
    </source>
</evidence>
<organism evidence="2 3">
    <name type="scientific">Trametes coccinea (strain BRFM310)</name>
    <name type="common">Pycnoporus coccineus</name>
    <dbReference type="NCBI Taxonomy" id="1353009"/>
    <lineage>
        <taxon>Eukaryota</taxon>
        <taxon>Fungi</taxon>
        <taxon>Dikarya</taxon>
        <taxon>Basidiomycota</taxon>
        <taxon>Agaricomycotina</taxon>
        <taxon>Agaricomycetes</taxon>
        <taxon>Polyporales</taxon>
        <taxon>Polyporaceae</taxon>
        <taxon>Trametes</taxon>
    </lineage>
</organism>
<evidence type="ECO:0000313" key="3">
    <source>
        <dbReference type="Proteomes" id="UP000193067"/>
    </source>
</evidence>
<dbReference type="InterPro" id="IPR032675">
    <property type="entry name" value="LRR_dom_sf"/>
</dbReference>